<dbReference type="GO" id="GO:0009451">
    <property type="term" value="P:RNA modification"/>
    <property type="evidence" value="ECO:0007669"/>
    <property type="project" value="InterPro"/>
</dbReference>
<dbReference type="PANTHER" id="PTHR47926:SF442">
    <property type="entry name" value="PUTATIVE-RELATED"/>
    <property type="match status" value="1"/>
</dbReference>
<dbReference type="GO" id="GO:0003723">
    <property type="term" value="F:RNA binding"/>
    <property type="evidence" value="ECO:0007669"/>
    <property type="project" value="InterPro"/>
</dbReference>
<dbReference type="Pfam" id="PF01535">
    <property type="entry name" value="PPR"/>
    <property type="match status" value="5"/>
</dbReference>
<keyword evidence="4" id="KW-1185">Reference proteome</keyword>
<dbReference type="AlphaFoldDB" id="A0A835MBP3"/>
<feature type="repeat" description="PPR" evidence="2">
    <location>
        <begin position="176"/>
        <end position="210"/>
    </location>
</feature>
<gene>
    <name evidence="3" type="ORF">IFM89_038790</name>
</gene>
<feature type="repeat" description="PPR" evidence="2">
    <location>
        <begin position="381"/>
        <end position="415"/>
    </location>
</feature>
<dbReference type="PROSITE" id="PS51375">
    <property type="entry name" value="PPR"/>
    <property type="match status" value="2"/>
</dbReference>
<dbReference type="Pfam" id="PF20431">
    <property type="entry name" value="E_motif"/>
    <property type="match status" value="1"/>
</dbReference>
<comment type="caution">
    <text evidence="3">The sequence shown here is derived from an EMBL/GenBank/DDBJ whole genome shotgun (WGS) entry which is preliminary data.</text>
</comment>
<organism evidence="3 4">
    <name type="scientific">Coptis chinensis</name>
    <dbReference type="NCBI Taxonomy" id="261450"/>
    <lineage>
        <taxon>Eukaryota</taxon>
        <taxon>Viridiplantae</taxon>
        <taxon>Streptophyta</taxon>
        <taxon>Embryophyta</taxon>
        <taxon>Tracheophyta</taxon>
        <taxon>Spermatophyta</taxon>
        <taxon>Magnoliopsida</taxon>
        <taxon>Ranunculales</taxon>
        <taxon>Ranunculaceae</taxon>
        <taxon>Coptidoideae</taxon>
        <taxon>Coptis</taxon>
    </lineage>
</organism>
<name>A0A835MBP3_9MAGN</name>
<evidence type="ECO:0000313" key="3">
    <source>
        <dbReference type="EMBL" id="KAF9626695.1"/>
    </source>
</evidence>
<accession>A0A835MBP3</accession>
<dbReference type="InterPro" id="IPR011990">
    <property type="entry name" value="TPR-like_helical_dom_sf"/>
</dbReference>
<dbReference type="InterPro" id="IPR046960">
    <property type="entry name" value="PPR_At4g14850-like_plant"/>
</dbReference>
<dbReference type="FunFam" id="1.25.40.10:FF:000090">
    <property type="entry name" value="Pentatricopeptide repeat-containing protein, chloroplastic"/>
    <property type="match status" value="1"/>
</dbReference>
<dbReference type="EMBL" id="JADFTS010000001">
    <property type="protein sequence ID" value="KAF9626695.1"/>
    <property type="molecule type" value="Genomic_DNA"/>
</dbReference>
<dbReference type="InterPro" id="IPR046848">
    <property type="entry name" value="E_motif"/>
</dbReference>
<dbReference type="NCBIfam" id="TIGR00756">
    <property type="entry name" value="PPR"/>
    <property type="match status" value="4"/>
</dbReference>
<dbReference type="Proteomes" id="UP000631114">
    <property type="component" value="Unassembled WGS sequence"/>
</dbReference>
<dbReference type="Pfam" id="PF13041">
    <property type="entry name" value="PPR_2"/>
    <property type="match status" value="2"/>
</dbReference>
<keyword evidence="1" id="KW-0677">Repeat</keyword>
<proteinExistence type="predicted"/>
<dbReference type="OrthoDB" id="600868at2759"/>
<protein>
    <recommendedName>
        <fullName evidence="5">Pentatricopeptide repeat-containing protein</fullName>
    </recommendedName>
</protein>
<evidence type="ECO:0000313" key="4">
    <source>
        <dbReference type="Proteomes" id="UP000631114"/>
    </source>
</evidence>
<reference evidence="3 4" key="1">
    <citation type="submission" date="2020-10" db="EMBL/GenBank/DDBJ databases">
        <title>The Coptis chinensis genome and diversification of protoberbering-type alkaloids.</title>
        <authorList>
            <person name="Wang B."/>
            <person name="Shu S."/>
            <person name="Song C."/>
            <person name="Liu Y."/>
        </authorList>
    </citation>
    <scope>NUCLEOTIDE SEQUENCE [LARGE SCALE GENOMIC DNA]</scope>
    <source>
        <strain evidence="3">HL-2020</strain>
        <tissue evidence="3">Leaf</tissue>
    </source>
</reference>
<dbReference type="PANTHER" id="PTHR47926">
    <property type="entry name" value="PENTATRICOPEPTIDE REPEAT-CONTAINING PROTEIN"/>
    <property type="match status" value="1"/>
</dbReference>
<evidence type="ECO:0000256" key="1">
    <source>
        <dbReference type="ARBA" id="ARBA00022737"/>
    </source>
</evidence>
<evidence type="ECO:0008006" key="5">
    <source>
        <dbReference type="Google" id="ProtNLM"/>
    </source>
</evidence>
<dbReference type="Gene3D" id="1.25.40.10">
    <property type="entry name" value="Tetratricopeptide repeat domain"/>
    <property type="match status" value="4"/>
</dbReference>
<dbReference type="InterPro" id="IPR002885">
    <property type="entry name" value="PPR_rpt"/>
</dbReference>
<evidence type="ECO:0000256" key="2">
    <source>
        <dbReference type="PROSITE-ProRule" id="PRU00708"/>
    </source>
</evidence>
<sequence length="568" mass="62436">MVLIGIRENPSTFSSVLSVCSNGGFYKEGVQVHCRAVLLGFDMNLYVGSALVDFYMQCGCCDIGLKLFDELPERNLATWNSVFRGLCGMGSCCLTELLEKMKLDGVEPNEVTLSYVIRGCSVGQFLGQGKQLHCFVIKLGWVESNLFIANGLVDFYSSCNCFVDAKKCFDCIDPEDVISWNSIVYVYAKNGLLCEALELFGEMRSWGKKPSVRSFLGFLNVSNDSQNVRFGKQIHGFVLKSGLEQENAHVQSALIDMYGKCGNIESSVYLFEGITERTLECCNSLMTSLLHCGIVEDVIEMFGLMVDEGVGLDNVTFSTTLKVLSLSASAGLVSCELVHCCVIISGFESDIVVSCSLIDAYSRSGHVNFSRKIFEQIVDPNLICFTSIISGYARSGMGKEGLEILELLIQGGLEPDVITFLSVLTGCSHSGLVEEGLAVFKSMGTVYGVYPDRRHYSCMVDLLGRAGLLEEAEELLKLPAVKGHSVMWSSLLQSCRIHCNTEVGKRAAEALMELQPNDSAAYVQASAFYSEIGDVETSIKIREMKMALKMKRELGCSSIEIRNQSYSY</sequence>